<feature type="region of interest" description="Disordered" evidence="1">
    <location>
        <begin position="1"/>
        <end position="33"/>
    </location>
</feature>
<proteinExistence type="predicted"/>
<evidence type="ECO:0000313" key="2">
    <source>
        <dbReference type="EMBL" id="GAA4462257.1"/>
    </source>
</evidence>
<organism evidence="2 3">
    <name type="scientific">Novipirellula rosea</name>
    <dbReference type="NCBI Taxonomy" id="1031540"/>
    <lineage>
        <taxon>Bacteria</taxon>
        <taxon>Pseudomonadati</taxon>
        <taxon>Planctomycetota</taxon>
        <taxon>Planctomycetia</taxon>
        <taxon>Pirellulales</taxon>
        <taxon>Pirellulaceae</taxon>
        <taxon>Novipirellula</taxon>
    </lineage>
</organism>
<protein>
    <submittedName>
        <fullName evidence="2">Uncharacterized protein</fullName>
    </submittedName>
</protein>
<evidence type="ECO:0000313" key="3">
    <source>
        <dbReference type="Proteomes" id="UP001500840"/>
    </source>
</evidence>
<sequence length="59" mass="6794">MSRNNWLMKVPVASEETGRRASGQEKRQYAKSKSNREAVVLTHRWTFNSSCLLPRTLSV</sequence>
<reference evidence="3" key="1">
    <citation type="journal article" date="2019" name="Int. J. Syst. Evol. Microbiol.">
        <title>The Global Catalogue of Microorganisms (GCM) 10K type strain sequencing project: providing services to taxonomists for standard genome sequencing and annotation.</title>
        <authorList>
            <consortium name="The Broad Institute Genomics Platform"/>
            <consortium name="The Broad Institute Genome Sequencing Center for Infectious Disease"/>
            <person name="Wu L."/>
            <person name="Ma J."/>
        </authorList>
    </citation>
    <scope>NUCLEOTIDE SEQUENCE [LARGE SCALE GENOMIC DNA]</scope>
    <source>
        <strain evidence="3">JCM 17759</strain>
    </source>
</reference>
<dbReference type="EMBL" id="BAABGA010000060">
    <property type="protein sequence ID" value="GAA4462257.1"/>
    <property type="molecule type" value="Genomic_DNA"/>
</dbReference>
<feature type="compositionally biased region" description="Basic and acidic residues" evidence="1">
    <location>
        <begin position="16"/>
        <end position="28"/>
    </location>
</feature>
<comment type="caution">
    <text evidence="2">The sequence shown here is derived from an EMBL/GenBank/DDBJ whole genome shotgun (WGS) entry which is preliminary data.</text>
</comment>
<evidence type="ECO:0000256" key="1">
    <source>
        <dbReference type="SAM" id="MobiDB-lite"/>
    </source>
</evidence>
<keyword evidence="3" id="KW-1185">Reference proteome</keyword>
<name>A0ABP8N6M9_9BACT</name>
<gene>
    <name evidence="2" type="ORF">GCM10023156_45910</name>
</gene>
<accession>A0ABP8N6M9</accession>
<dbReference type="Proteomes" id="UP001500840">
    <property type="component" value="Unassembled WGS sequence"/>
</dbReference>